<name>A0A345C0Q6_9BACI</name>
<protein>
    <submittedName>
        <fullName evidence="2">DUF4277 domain-containing protein</fullName>
    </submittedName>
</protein>
<accession>A0A345C0Q6</accession>
<dbReference type="Proteomes" id="UP000252100">
    <property type="component" value="Chromosome"/>
</dbReference>
<dbReference type="EMBL" id="CP031092">
    <property type="protein sequence ID" value="AXF56787.1"/>
    <property type="molecule type" value="Genomic_DNA"/>
</dbReference>
<dbReference type="Pfam" id="PF14104">
    <property type="entry name" value="DUF4277"/>
    <property type="match status" value="1"/>
</dbReference>
<dbReference type="AlphaFoldDB" id="A0A345C0Q6"/>
<organism evidence="2 3">
    <name type="scientific">Salicibibacter kimchii</name>
    <dbReference type="NCBI Taxonomy" id="2099786"/>
    <lineage>
        <taxon>Bacteria</taxon>
        <taxon>Bacillati</taxon>
        <taxon>Bacillota</taxon>
        <taxon>Bacilli</taxon>
        <taxon>Bacillales</taxon>
        <taxon>Bacillaceae</taxon>
        <taxon>Salicibibacter</taxon>
    </lineage>
</organism>
<reference evidence="2 3" key="1">
    <citation type="journal article" date="2018" name="J. Microbiol.">
        <title>Salicibibacter kimchii gen. nov., sp. nov., a moderately halophilic and alkalitolerant bacterium in the family Bacillaceae, isolated from kimchi.</title>
        <authorList>
            <person name="Jang J.Y."/>
            <person name="Oh Y.J."/>
            <person name="Lim S.K."/>
            <person name="Park H.K."/>
            <person name="Lee C."/>
            <person name="Kim J.Y."/>
            <person name="Lee M.A."/>
            <person name="Choi H.J."/>
        </authorList>
    </citation>
    <scope>NUCLEOTIDE SEQUENCE [LARGE SCALE GENOMIC DNA]</scope>
    <source>
        <strain evidence="2 3">NKC1-1</strain>
    </source>
</reference>
<evidence type="ECO:0000259" key="1">
    <source>
        <dbReference type="Pfam" id="PF14104"/>
    </source>
</evidence>
<evidence type="ECO:0000313" key="3">
    <source>
        <dbReference type="Proteomes" id="UP000252100"/>
    </source>
</evidence>
<evidence type="ECO:0000313" key="2">
    <source>
        <dbReference type="EMBL" id="AXF56787.1"/>
    </source>
</evidence>
<sequence length="99" mass="10839">MIEEMGLIERVDRLSPVKGKDCNVSVGTRIAALIINQLSDRKPLFKVEEFYENQDVELLFGPGVQASELNDDALARALDAHHSALRGLFASHPGGAIPR</sequence>
<dbReference type="RefSeq" id="WP_114374031.1">
    <property type="nucleotide sequence ID" value="NZ_CP031092.1"/>
</dbReference>
<proteinExistence type="predicted"/>
<keyword evidence="3" id="KW-1185">Reference proteome</keyword>
<feature type="domain" description="DUF4277" evidence="1">
    <location>
        <begin position="1"/>
        <end position="83"/>
    </location>
</feature>
<dbReference type="InterPro" id="IPR025457">
    <property type="entry name" value="DUF4277"/>
</dbReference>
<gene>
    <name evidence="2" type="ORF">DT065_12735</name>
</gene>
<dbReference type="KEGG" id="rue:DT065_12735"/>